<dbReference type="Proteomes" id="UP000193380">
    <property type="component" value="Unassembled WGS sequence"/>
</dbReference>
<accession>A0A060XR27</accession>
<evidence type="ECO:0000313" key="1">
    <source>
        <dbReference type="EMBL" id="CDQ79574.1"/>
    </source>
</evidence>
<reference evidence="1" key="2">
    <citation type="submission" date="2014-03" db="EMBL/GenBank/DDBJ databases">
        <authorList>
            <person name="Genoscope - CEA"/>
        </authorList>
    </citation>
    <scope>NUCLEOTIDE SEQUENCE</scope>
</reference>
<proteinExistence type="predicted"/>
<dbReference type="PaxDb" id="8022-A0A060XR27"/>
<dbReference type="EMBL" id="FR905475">
    <property type="protein sequence ID" value="CDQ79574.1"/>
    <property type="molecule type" value="Genomic_DNA"/>
</dbReference>
<sequence>MSLASISLSPECHIWLFCIGLHSALRFLVAYAFSFYALLCPIVVHKEGLSCSLPVIHMVLTSRLCLVINKCSLIPEVRHRSFPSALYLTRKCRKTWASVLEEQLFPDSARCNRWYKIQYISNVRYVNIIQVVLFKVALFKVTSYTFFTLFEYCVVFSNMSFHLTAFWDFKSREMVVVSQRSANTWDLGNRGSGEKGFNHSGHT</sequence>
<protein>
    <submittedName>
        <fullName evidence="1">Uncharacterized protein</fullName>
    </submittedName>
</protein>
<name>A0A060XR27_ONCMY</name>
<reference evidence="1" key="1">
    <citation type="journal article" date="2014" name="Nat. Commun.">
        <title>The rainbow trout genome provides novel insights into evolution after whole-genome duplication in vertebrates.</title>
        <authorList>
            <person name="Berthelot C."/>
            <person name="Brunet F."/>
            <person name="Chalopin D."/>
            <person name="Juanchich A."/>
            <person name="Bernard M."/>
            <person name="Noel B."/>
            <person name="Bento P."/>
            <person name="Da Silva C."/>
            <person name="Labadie K."/>
            <person name="Alberti A."/>
            <person name="Aury J.M."/>
            <person name="Louis A."/>
            <person name="Dehais P."/>
            <person name="Bardou P."/>
            <person name="Montfort J."/>
            <person name="Klopp C."/>
            <person name="Cabau C."/>
            <person name="Gaspin C."/>
            <person name="Thorgaard G.H."/>
            <person name="Boussaha M."/>
            <person name="Quillet E."/>
            <person name="Guyomard R."/>
            <person name="Galiana D."/>
            <person name="Bobe J."/>
            <person name="Volff J.N."/>
            <person name="Genet C."/>
            <person name="Wincker P."/>
            <person name="Jaillon O."/>
            <person name="Roest Crollius H."/>
            <person name="Guiguen Y."/>
        </authorList>
    </citation>
    <scope>NUCLEOTIDE SEQUENCE [LARGE SCALE GENOMIC DNA]</scope>
</reference>
<organism evidence="1 2">
    <name type="scientific">Oncorhynchus mykiss</name>
    <name type="common">Rainbow trout</name>
    <name type="synonym">Salmo gairdneri</name>
    <dbReference type="NCBI Taxonomy" id="8022"/>
    <lineage>
        <taxon>Eukaryota</taxon>
        <taxon>Metazoa</taxon>
        <taxon>Chordata</taxon>
        <taxon>Craniata</taxon>
        <taxon>Vertebrata</taxon>
        <taxon>Euteleostomi</taxon>
        <taxon>Actinopterygii</taxon>
        <taxon>Neopterygii</taxon>
        <taxon>Teleostei</taxon>
        <taxon>Protacanthopterygii</taxon>
        <taxon>Salmoniformes</taxon>
        <taxon>Salmonidae</taxon>
        <taxon>Salmoninae</taxon>
        <taxon>Oncorhynchus</taxon>
    </lineage>
</organism>
<evidence type="ECO:0000313" key="2">
    <source>
        <dbReference type="Proteomes" id="UP000193380"/>
    </source>
</evidence>
<dbReference type="STRING" id="8022.A0A060XR27"/>
<gene>
    <name evidence="1" type="ORF">GSONMT00026202001</name>
</gene>
<dbReference type="AlphaFoldDB" id="A0A060XR27"/>